<reference evidence="1 2" key="1">
    <citation type="submission" date="2019-09" db="EMBL/GenBank/DDBJ databases">
        <title>Complete Genome Sequence of Lactobacillus nenjiangensis SH-Y15, isolated from sauerkraut.</title>
        <authorList>
            <person name="Yang H."/>
        </authorList>
    </citation>
    <scope>NUCLEOTIDE SEQUENCE [LARGE SCALE GENOMIC DNA]</scope>
    <source>
        <strain evidence="1 2">SH-Y15</strain>
    </source>
</reference>
<organism evidence="1 2">
    <name type="scientific">Paucilactobacillus nenjiangensis</name>
    <dbReference type="NCBI Taxonomy" id="1296540"/>
    <lineage>
        <taxon>Bacteria</taxon>
        <taxon>Bacillati</taxon>
        <taxon>Bacillota</taxon>
        <taxon>Bacilli</taxon>
        <taxon>Lactobacillales</taxon>
        <taxon>Lactobacillaceae</taxon>
        <taxon>Paucilactobacillus</taxon>
    </lineage>
</organism>
<dbReference type="RefSeq" id="WP_150203639.1">
    <property type="nucleotide sequence ID" value="NZ_CAUQTN010000003.1"/>
</dbReference>
<keyword evidence="2" id="KW-1185">Reference proteome</keyword>
<dbReference type="EMBL" id="CP043939">
    <property type="protein sequence ID" value="QER66884.1"/>
    <property type="molecule type" value="Genomic_DNA"/>
</dbReference>
<proteinExistence type="predicted"/>
<dbReference type="OrthoDB" id="2143991at2"/>
<dbReference type="KEGG" id="lnn:F0161_02665"/>
<protein>
    <submittedName>
        <fullName evidence="1">Uncharacterized protein</fullName>
    </submittedName>
</protein>
<dbReference type="AlphaFoldDB" id="A0A5P1X1W5"/>
<dbReference type="Proteomes" id="UP000325295">
    <property type="component" value="Chromosome"/>
</dbReference>
<gene>
    <name evidence="1" type="ORF">F0161_02665</name>
</gene>
<accession>A0A5P1X1W5</accession>
<evidence type="ECO:0000313" key="2">
    <source>
        <dbReference type="Proteomes" id="UP000325295"/>
    </source>
</evidence>
<evidence type="ECO:0000313" key="1">
    <source>
        <dbReference type="EMBL" id="QER66884.1"/>
    </source>
</evidence>
<sequence length="68" mass="7772">MELYLLNKDDACNFEVLDYILHQGNLKATKVDLMETFKLSTYKMDKAINSLNADLMEIATSDVVVEIK</sequence>
<name>A0A5P1X1W5_9LACO</name>